<keyword evidence="5" id="KW-0676">Redox-active center</keyword>
<dbReference type="GO" id="GO:0016491">
    <property type="term" value="F:oxidoreductase activity"/>
    <property type="evidence" value="ECO:0007669"/>
    <property type="project" value="InterPro"/>
</dbReference>
<dbReference type="EMBL" id="LNQP01000004">
    <property type="protein sequence ID" value="KSU89542.1"/>
    <property type="molecule type" value="Genomic_DNA"/>
</dbReference>
<gene>
    <name evidence="7" type="ORF">AS180_01670</name>
</gene>
<dbReference type="PANTHER" id="PTHR42852">
    <property type="entry name" value="THIOL:DISULFIDE INTERCHANGE PROTEIN DSBE"/>
    <property type="match status" value="1"/>
</dbReference>
<evidence type="ECO:0000256" key="3">
    <source>
        <dbReference type="ARBA" id="ARBA00022968"/>
    </source>
</evidence>
<organism evidence="7 8">
    <name type="scientific">Priestia veravalensis</name>
    <dbReference type="NCBI Taxonomy" id="1414648"/>
    <lineage>
        <taxon>Bacteria</taxon>
        <taxon>Bacillati</taxon>
        <taxon>Bacillota</taxon>
        <taxon>Bacilli</taxon>
        <taxon>Bacillales</taxon>
        <taxon>Bacillaceae</taxon>
        <taxon>Priestia</taxon>
    </lineage>
</organism>
<dbReference type="Pfam" id="PF00578">
    <property type="entry name" value="AhpC-TSA"/>
    <property type="match status" value="1"/>
</dbReference>
<dbReference type="InterPro" id="IPR000866">
    <property type="entry name" value="AhpC/TSA"/>
</dbReference>
<dbReference type="InterPro" id="IPR036249">
    <property type="entry name" value="Thioredoxin-like_sf"/>
</dbReference>
<sequence>MKKRRLFIRTTILTILLVAVGYTLYTQFIADKQAFSVGDQAPNFVLQDLEGNEHKLSDYKGKGVFLNFWGTWCKPCEKEMPVMEAQYAKYKDQGVEILAANVDETDVAVKQFANRYGLSFPILMDRDSQVLHAYGVDPLPTTFLIDKNGKIVDVFIGGLDEQRIQEYMELIKP</sequence>
<dbReference type="InterPro" id="IPR050553">
    <property type="entry name" value="Thioredoxin_ResA/DsbE_sf"/>
</dbReference>
<accession>A0A0V8JRG3</accession>
<reference evidence="7 8" key="1">
    <citation type="submission" date="2015-11" db="EMBL/GenBank/DDBJ databases">
        <title>Bacillus caseinolyticus sp nov.</title>
        <authorList>
            <person name="Dastager S.G."/>
            <person name="Mawlankar R."/>
        </authorList>
    </citation>
    <scope>NUCLEOTIDE SEQUENCE [LARGE SCALE GENOMIC DNA]</scope>
    <source>
        <strain evidence="7 8">SGD-V-76</strain>
    </source>
</reference>
<dbReference type="Proteomes" id="UP000053681">
    <property type="component" value="Unassembled WGS sequence"/>
</dbReference>
<dbReference type="NCBIfam" id="NF002854">
    <property type="entry name" value="PRK03147.1"/>
    <property type="match status" value="1"/>
</dbReference>
<evidence type="ECO:0000313" key="8">
    <source>
        <dbReference type="Proteomes" id="UP000053681"/>
    </source>
</evidence>
<dbReference type="PROSITE" id="PS51352">
    <property type="entry name" value="THIOREDOXIN_2"/>
    <property type="match status" value="1"/>
</dbReference>
<feature type="domain" description="Thioredoxin" evidence="6">
    <location>
        <begin position="35"/>
        <end position="173"/>
    </location>
</feature>
<evidence type="ECO:0000256" key="5">
    <source>
        <dbReference type="ARBA" id="ARBA00023284"/>
    </source>
</evidence>
<keyword evidence="4" id="KW-1015">Disulfide bond</keyword>
<name>A0A0V8JRG3_9BACI</name>
<evidence type="ECO:0000256" key="4">
    <source>
        <dbReference type="ARBA" id="ARBA00023157"/>
    </source>
</evidence>
<dbReference type="AlphaFoldDB" id="A0A0V8JRG3"/>
<comment type="caution">
    <text evidence="7">The sequence shown here is derived from an EMBL/GenBank/DDBJ whole genome shotgun (WGS) entry which is preliminary data.</text>
</comment>
<keyword evidence="3" id="KW-0812">Transmembrane</keyword>
<protein>
    <submittedName>
        <fullName evidence="7">Thiol-disulfide oxidoreductase</fullName>
    </submittedName>
</protein>
<keyword evidence="8" id="KW-1185">Reference proteome</keyword>
<keyword evidence="2" id="KW-0201">Cytochrome c-type biogenesis</keyword>
<evidence type="ECO:0000313" key="7">
    <source>
        <dbReference type="EMBL" id="KSU89542.1"/>
    </source>
</evidence>
<keyword evidence="3" id="KW-0735">Signal-anchor</keyword>
<evidence type="ECO:0000256" key="2">
    <source>
        <dbReference type="ARBA" id="ARBA00022748"/>
    </source>
</evidence>
<evidence type="ECO:0000259" key="6">
    <source>
        <dbReference type="PROSITE" id="PS51352"/>
    </source>
</evidence>
<dbReference type="Gene3D" id="3.40.30.10">
    <property type="entry name" value="Glutaredoxin"/>
    <property type="match status" value="1"/>
</dbReference>
<dbReference type="InterPro" id="IPR013766">
    <property type="entry name" value="Thioredoxin_domain"/>
</dbReference>
<dbReference type="SUPFAM" id="SSF52833">
    <property type="entry name" value="Thioredoxin-like"/>
    <property type="match status" value="1"/>
</dbReference>
<dbReference type="GO" id="GO:0016209">
    <property type="term" value="F:antioxidant activity"/>
    <property type="evidence" value="ECO:0007669"/>
    <property type="project" value="InterPro"/>
</dbReference>
<dbReference type="GO" id="GO:0030313">
    <property type="term" value="C:cell envelope"/>
    <property type="evidence" value="ECO:0007669"/>
    <property type="project" value="UniProtKB-SubCell"/>
</dbReference>
<evidence type="ECO:0000256" key="1">
    <source>
        <dbReference type="ARBA" id="ARBA00004196"/>
    </source>
</evidence>
<comment type="subcellular location">
    <subcellularLocation>
        <location evidence="1">Cell envelope</location>
    </subcellularLocation>
</comment>
<dbReference type="GO" id="GO:0017004">
    <property type="term" value="P:cytochrome complex assembly"/>
    <property type="evidence" value="ECO:0007669"/>
    <property type="project" value="UniProtKB-KW"/>
</dbReference>
<proteinExistence type="predicted"/>
<dbReference type="CDD" id="cd02966">
    <property type="entry name" value="TlpA_like_family"/>
    <property type="match status" value="1"/>
</dbReference>
<dbReference type="PANTHER" id="PTHR42852:SF6">
    <property type="entry name" value="THIOL:DISULFIDE INTERCHANGE PROTEIN DSBE"/>
    <property type="match status" value="1"/>
</dbReference>
<dbReference type="RefSeq" id="WP_025908346.1">
    <property type="nucleotide sequence ID" value="NZ_KQ758627.1"/>
</dbReference>